<dbReference type="InterPro" id="IPR008535">
    <property type="entry name" value="DUF817"/>
</dbReference>
<dbReference type="RefSeq" id="WP_404630349.1">
    <property type="nucleotide sequence ID" value="NZ_JADIKM010000001.1"/>
</dbReference>
<evidence type="ECO:0000256" key="1">
    <source>
        <dbReference type="SAM" id="Phobius"/>
    </source>
</evidence>
<feature type="transmembrane region" description="Helical" evidence="1">
    <location>
        <begin position="46"/>
        <end position="66"/>
    </location>
</feature>
<keyword evidence="1" id="KW-0472">Membrane</keyword>
<sequence length="301" mass="33920">MEAVRRSASVGRRLVRLDARIARRARHLGWPGVLAHEFVRFGLKQVSACLFGGLMVALLVASWRWYPAHAALSRYDFLTLSALAIQLVLLATGLESREEARVIALFHVVGTAMELFKTAVGSWTYPGPSVLHLGGVPLFTGFMYAAVGSYIARAWRLFDFRFSRHPPFGATVVLAVAIYVNFFSHHYLPDARWLLFAALAALFGRTWVHYRIRRVHRRMPLLLGFVLVALFIWLAENVGTYTHAWLYPAQRAGWHPVPLAKLGSWLLLMVISYVLVSAVHRRQTPRRGAASAPVAANRRQR</sequence>
<dbReference type="Proteomes" id="UP001620460">
    <property type="component" value="Unassembled WGS sequence"/>
</dbReference>
<evidence type="ECO:0000313" key="3">
    <source>
        <dbReference type="Proteomes" id="UP001620460"/>
    </source>
</evidence>
<feature type="transmembrane region" description="Helical" evidence="1">
    <location>
        <begin position="102"/>
        <end position="125"/>
    </location>
</feature>
<gene>
    <name evidence="2" type="ORF">ISP17_04205</name>
</gene>
<dbReference type="EMBL" id="JADIKM010000001">
    <property type="protein sequence ID" value="MFK2903154.1"/>
    <property type="molecule type" value="Genomic_DNA"/>
</dbReference>
<feature type="transmembrane region" description="Helical" evidence="1">
    <location>
        <begin position="262"/>
        <end position="279"/>
    </location>
</feature>
<feature type="transmembrane region" description="Helical" evidence="1">
    <location>
        <begin position="131"/>
        <end position="155"/>
    </location>
</feature>
<feature type="transmembrane region" description="Helical" evidence="1">
    <location>
        <begin position="167"/>
        <end position="185"/>
    </location>
</feature>
<dbReference type="Pfam" id="PF05675">
    <property type="entry name" value="DUF817"/>
    <property type="match status" value="1"/>
</dbReference>
<accession>A0ABW8JPV1</accession>
<feature type="transmembrane region" description="Helical" evidence="1">
    <location>
        <begin position="191"/>
        <end position="208"/>
    </location>
</feature>
<comment type="caution">
    <text evidence="2">The sequence shown here is derived from an EMBL/GenBank/DDBJ whole genome shotgun (WGS) entry which is preliminary data.</text>
</comment>
<keyword evidence="1" id="KW-1133">Transmembrane helix</keyword>
<name>A0ABW8JPV1_9GAMM</name>
<organism evidence="2 3">
    <name type="scientific">Dyella ginsengisoli</name>
    <dbReference type="NCBI Taxonomy" id="363848"/>
    <lineage>
        <taxon>Bacteria</taxon>
        <taxon>Pseudomonadati</taxon>
        <taxon>Pseudomonadota</taxon>
        <taxon>Gammaproteobacteria</taxon>
        <taxon>Lysobacterales</taxon>
        <taxon>Rhodanobacteraceae</taxon>
        <taxon>Dyella</taxon>
    </lineage>
</organism>
<dbReference type="PIRSF" id="PIRSF009141">
    <property type="entry name" value="UCP009141"/>
    <property type="match status" value="1"/>
</dbReference>
<feature type="transmembrane region" description="Helical" evidence="1">
    <location>
        <begin position="72"/>
        <end position="90"/>
    </location>
</feature>
<keyword evidence="3" id="KW-1185">Reference proteome</keyword>
<feature type="transmembrane region" description="Helical" evidence="1">
    <location>
        <begin position="220"/>
        <end position="242"/>
    </location>
</feature>
<protein>
    <submittedName>
        <fullName evidence="2">DUF817 domain-containing protein</fullName>
    </submittedName>
</protein>
<proteinExistence type="predicted"/>
<keyword evidence="1" id="KW-0812">Transmembrane</keyword>
<reference evidence="2 3" key="1">
    <citation type="submission" date="2020-10" db="EMBL/GenBank/DDBJ databases">
        <title>Phylogeny of dyella-like bacteria.</title>
        <authorList>
            <person name="Fu J."/>
        </authorList>
    </citation>
    <scope>NUCLEOTIDE SEQUENCE [LARGE SCALE GENOMIC DNA]</scope>
    <source>
        <strain evidence="2 3">Gsoil3046</strain>
    </source>
</reference>
<evidence type="ECO:0000313" key="2">
    <source>
        <dbReference type="EMBL" id="MFK2903154.1"/>
    </source>
</evidence>